<dbReference type="InterPro" id="IPR027417">
    <property type="entry name" value="P-loop_NTPase"/>
</dbReference>
<dbReference type="Gene3D" id="3.40.50.300">
    <property type="entry name" value="P-loop containing nucleotide triphosphate hydrolases"/>
    <property type="match status" value="2"/>
</dbReference>
<evidence type="ECO:0000313" key="12">
    <source>
        <dbReference type="EMBL" id="MCA9754794.1"/>
    </source>
</evidence>
<keyword evidence="1" id="KW-0540">Nuclease</keyword>
<name>A0A956N8Z2_UNCEI</name>
<keyword evidence="3" id="KW-0227">DNA damage</keyword>
<dbReference type="InterPro" id="IPR011604">
    <property type="entry name" value="PDDEXK-like_dom_sf"/>
</dbReference>
<evidence type="ECO:0000256" key="2">
    <source>
        <dbReference type="ARBA" id="ARBA00022741"/>
    </source>
</evidence>
<evidence type="ECO:0000256" key="10">
    <source>
        <dbReference type="SAM" id="MobiDB-lite"/>
    </source>
</evidence>
<dbReference type="PANTHER" id="PTHR30591:SF1">
    <property type="entry name" value="RECBCD ENZYME SUBUNIT RECC"/>
    <property type="match status" value="1"/>
</dbReference>
<keyword evidence="8" id="KW-0238">DNA-binding</keyword>
<sequence>MIRVFESTSGVDRLHEAERFVASHPVGTEVRIVAATRGAADDFVRRLSLTRGGTFGLHRFSWGELVSHHATNELSGSGRAIASRLGIEAVAARAAFQCRDDGTLGRYEEVSAFPGFARAVGSTLLELRLAGLSPDAAPKELALLREVYEARLEDASLVDWADLVAIARDALDVPGAVPLAHTPLVLLDVPIASAAERDLLAALLGRAHSALVTLPAGDDRSWERIRELGTKKTIHADDKSSGDLARLRRHLFADSSFPQRAGDGSIELFSAPGEGRECVEMARKMRDLARDGVAFDQMAVFLRSPELYSSHLETAFRRAGIPAYFARNTKRPDPAGRAFLALLACKVERLSARRFAEYLSFGEVPELDPSGAPPNDPAPWVGPADETFGPASQVSKDANEERVQQLELFAALLAGEAEGSSRSDSSASAGSFHAADPSAPAGPSTVVDLEDGAEDDSRSYHEDPTRPLLGGTLRAPWKWEEYLVEAAVIKGRDRWARRLRGFEKEMHVKLAALRNEEAESPRIDRLRADLLRLQHFERFALPVIDDLDRLGTGTVADPSAEPAGDVPWGTWIRDLEALAPRVLRDPTHVLEILAEMRPMSEIGPVTMEEVRAVLSDRLANLERRPGPDRYGKVFVGTTESARGRTFRVVFVPGLAERLFPQRPKEDPLLLDTERRRMGPSLDTRETRAMEERLRLRTAVGAASERLVVSWPRLDVTQARPRVPSFYALDIVRAVRGILPSYEDLERAAVRARLAWPAPPRAQDAIDAVEHDLSVLGALLELPEGGKATGRARYLLELNPHLARSLRTRYARWARGKWTHWDGMVRATERTAPYLARQSLSERAYSVTALQKFAVCPYRFFLSAVHRLEPREEVSQPIQMEPLTRGSLIHETQAHTLRLLRSQGELPIQDLSGATAVLDRVLTEVAGRYEDDLAPAIDRVWEDEVAGIRADMRIWLGKLAESARDWTPELFELAFGLPTGDDFDDASVRQPVELDRKWKLHGAIDLIERSRDGERLRVTDHKTGRDLSREVVYLGGGEILQPVLYSLAAEAILGSNVERARLSFCTSRGGFRDHEVPIDDFARLYAKQLLETIDTSIRDGALPPAPREDACEWCDFRPVCGQLEETRQRRKDDTLLEGLRLVRQQP</sequence>
<keyword evidence="7" id="KW-0067">ATP-binding</keyword>
<dbReference type="GO" id="GO:0004527">
    <property type="term" value="F:exonuclease activity"/>
    <property type="evidence" value="ECO:0007669"/>
    <property type="project" value="UniProtKB-KW"/>
</dbReference>
<feature type="domain" description="PD-(D/E)XK endonuclease-like" evidence="11">
    <location>
        <begin position="844"/>
        <end position="1119"/>
    </location>
</feature>
<evidence type="ECO:0000256" key="1">
    <source>
        <dbReference type="ARBA" id="ARBA00022722"/>
    </source>
</evidence>
<reference evidence="12" key="1">
    <citation type="submission" date="2020-04" db="EMBL/GenBank/DDBJ databases">
        <authorList>
            <person name="Zhang T."/>
        </authorList>
    </citation>
    <scope>NUCLEOTIDE SEQUENCE</scope>
    <source>
        <strain evidence="12">HKST-UBA02</strain>
    </source>
</reference>
<evidence type="ECO:0000256" key="5">
    <source>
        <dbReference type="ARBA" id="ARBA00022806"/>
    </source>
</evidence>
<gene>
    <name evidence="12" type="ORF">KDA27_03260</name>
</gene>
<feature type="compositionally biased region" description="Low complexity" evidence="10">
    <location>
        <begin position="420"/>
        <end position="435"/>
    </location>
</feature>
<evidence type="ECO:0000259" key="11">
    <source>
        <dbReference type="Pfam" id="PF12705"/>
    </source>
</evidence>
<dbReference type="PANTHER" id="PTHR30591">
    <property type="entry name" value="RECBCD ENZYME SUBUNIT RECC"/>
    <property type="match status" value="1"/>
</dbReference>
<keyword evidence="2" id="KW-0547">Nucleotide-binding</keyword>
<dbReference type="GO" id="GO:0006310">
    <property type="term" value="P:DNA recombination"/>
    <property type="evidence" value="ECO:0007669"/>
    <property type="project" value="TreeGrafter"/>
</dbReference>
<dbReference type="GO" id="GO:0003677">
    <property type="term" value="F:DNA binding"/>
    <property type="evidence" value="ECO:0007669"/>
    <property type="project" value="UniProtKB-KW"/>
</dbReference>
<evidence type="ECO:0000256" key="4">
    <source>
        <dbReference type="ARBA" id="ARBA00022801"/>
    </source>
</evidence>
<evidence type="ECO:0000256" key="9">
    <source>
        <dbReference type="ARBA" id="ARBA00023204"/>
    </source>
</evidence>
<dbReference type="GO" id="GO:0004386">
    <property type="term" value="F:helicase activity"/>
    <property type="evidence" value="ECO:0007669"/>
    <property type="project" value="UniProtKB-KW"/>
</dbReference>
<dbReference type="Pfam" id="PF12705">
    <property type="entry name" value="PDDEXK_1"/>
    <property type="match status" value="1"/>
</dbReference>
<reference evidence="12" key="2">
    <citation type="journal article" date="2021" name="Microbiome">
        <title>Successional dynamics and alternative stable states in a saline activated sludge microbial community over 9 years.</title>
        <authorList>
            <person name="Wang Y."/>
            <person name="Ye J."/>
            <person name="Ju F."/>
            <person name="Liu L."/>
            <person name="Boyd J.A."/>
            <person name="Deng Y."/>
            <person name="Parks D.H."/>
            <person name="Jiang X."/>
            <person name="Yin X."/>
            <person name="Woodcroft B.J."/>
            <person name="Tyson G.W."/>
            <person name="Hugenholtz P."/>
            <person name="Polz M.F."/>
            <person name="Zhang T."/>
        </authorList>
    </citation>
    <scope>NUCLEOTIDE SEQUENCE</scope>
    <source>
        <strain evidence="12">HKST-UBA02</strain>
    </source>
</reference>
<dbReference type="GO" id="GO:0006281">
    <property type="term" value="P:DNA repair"/>
    <property type="evidence" value="ECO:0007669"/>
    <property type="project" value="UniProtKB-KW"/>
</dbReference>
<dbReference type="InterPro" id="IPR038726">
    <property type="entry name" value="PDDEXK_AddAB-type"/>
</dbReference>
<keyword evidence="4" id="KW-0378">Hydrolase</keyword>
<keyword evidence="6" id="KW-0269">Exonuclease</keyword>
<feature type="region of interest" description="Disordered" evidence="10">
    <location>
        <begin position="420"/>
        <end position="467"/>
    </location>
</feature>
<evidence type="ECO:0000256" key="3">
    <source>
        <dbReference type="ARBA" id="ARBA00022763"/>
    </source>
</evidence>
<evidence type="ECO:0000313" key="13">
    <source>
        <dbReference type="Proteomes" id="UP000739538"/>
    </source>
</evidence>
<dbReference type="Proteomes" id="UP000739538">
    <property type="component" value="Unassembled WGS sequence"/>
</dbReference>
<proteinExistence type="predicted"/>
<dbReference type="AlphaFoldDB" id="A0A956N8Z2"/>
<evidence type="ECO:0000256" key="8">
    <source>
        <dbReference type="ARBA" id="ARBA00023125"/>
    </source>
</evidence>
<accession>A0A956N8Z2</accession>
<dbReference type="GO" id="GO:0005524">
    <property type="term" value="F:ATP binding"/>
    <property type="evidence" value="ECO:0007669"/>
    <property type="project" value="UniProtKB-KW"/>
</dbReference>
<keyword evidence="9" id="KW-0234">DNA repair</keyword>
<keyword evidence="5" id="KW-0347">Helicase</keyword>
<protein>
    <submittedName>
        <fullName evidence="12">PD-(D/E)XK nuclease family protein</fullName>
    </submittedName>
</protein>
<comment type="caution">
    <text evidence="12">The sequence shown here is derived from an EMBL/GenBank/DDBJ whole genome shotgun (WGS) entry which is preliminary data.</text>
</comment>
<feature type="region of interest" description="Disordered" evidence="10">
    <location>
        <begin position="364"/>
        <end position="399"/>
    </location>
</feature>
<evidence type="ECO:0000256" key="7">
    <source>
        <dbReference type="ARBA" id="ARBA00022840"/>
    </source>
</evidence>
<dbReference type="Gene3D" id="3.90.320.10">
    <property type="match status" value="1"/>
</dbReference>
<feature type="compositionally biased region" description="Basic and acidic residues" evidence="10">
    <location>
        <begin position="455"/>
        <end position="465"/>
    </location>
</feature>
<dbReference type="EMBL" id="JAGQHS010000009">
    <property type="protein sequence ID" value="MCA9754794.1"/>
    <property type="molecule type" value="Genomic_DNA"/>
</dbReference>
<organism evidence="12 13">
    <name type="scientific">Eiseniibacteriota bacterium</name>
    <dbReference type="NCBI Taxonomy" id="2212470"/>
    <lineage>
        <taxon>Bacteria</taxon>
        <taxon>Candidatus Eiseniibacteriota</taxon>
    </lineage>
</organism>
<dbReference type="SUPFAM" id="SSF52540">
    <property type="entry name" value="P-loop containing nucleoside triphosphate hydrolases"/>
    <property type="match status" value="2"/>
</dbReference>
<evidence type="ECO:0000256" key="6">
    <source>
        <dbReference type="ARBA" id="ARBA00022839"/>
    </source>
</evidence>